<dbReference type="PANTHER" id="PTHR31138:SF1">
    <property type="entry name" value="PDZ DOMAIN-CONTAINING PROTEIN"/>
    <property type="match status" value="1"/>
</dbReference>
<comment type="caution">
    <text evidence="3">The sequence shown here is derived from an EMBL/GenBank/DDBJ whole genome shotgun (WGS) entry which is preliminary data.</text>
</comment>
<evidence type="ECO:0000313" key="3">
    <source>
        <dbReference type="EMBL" id="GMG22675.1"/>
    </source>
</evidence>
<dbReference type="EMBL" id="BSYA01000001">
    <property type="protein sequence ID" value="GMG22675.1"/>
    <property type="molecule type" value="Genomic_DNA"/>
</dbReference>
<dbReference type="Pfam" id="PF19343">
    <property type="entry name" value="HAM1_N"/>
    <property type="match status" value="2"/>
</dbReference>
<evidence type="ECO:0000256" key="1">
    <source>
        <dbReference type="SAM" id="MobiDB-lite"/>
    </source>
</evidence>
<reference evidence="3" key="1">
    <citation type="submission" date="2023-04" db="EMBL/GenBank/DDBJ databases">
        <title>Aspergillus oryzae NBRC 4228.</title>
        <authorList>
            <person name="Ichikawa N."/>
            <person name="Sato H."/>
            <person name="Tonouchi N."/>
        </authorList>
    </citation>
    <scope>NUCLEOTIDE SEQUENCE</scope>
    <source>
        <strain evidence="3">NBRC 4228</strain>
    </source>
</reference>
<proteinExistence type="predicted"/>
<feature type="compositionally biased region" description="Basic and acidic residues" evidence="1">
    <location>
        <begin position="161"/>
        <end position="181"/>
    </location>
</feature>
<name>A0AAN4YCK1_ASPOZ</name>
<dbReference type="PANTHER" id="PTHR31138">
    <property type="entry name" value="CHROMOSOME 19, WHOLE GENOME SHOTGUN SEQUENCE"/>
    <property type="match status" value="1"/>
</dbReference>
<feature type="domain" description="HAM1-like N-terminal" evidence="2">
    <location>
        <begin position="132"/>
        <end position="218"/>
    </location>
</feature>
<gene>
    <name evidence="3" type="ORF">Aory04_000027500</name>
</gene>
<dbReference type="InterPro" id="IPR045967">
    <property type="entry name" value="HAM1-like_N"/>
</dbReference>
<protein>
    <submittedName>
        <fullName evidence="3">Unnamed protein product</fullName>
    </submittedName>
</protein>
<organism evidence="3 4">
    <name type="scientific">Aspergillus oryzae</name>
    <name type="common">Yellow koji mold</name>
    <dbReference type="NCBI Taxonomy" id="5062"/>
    <lineage>
        <taxon>Eukaryota</taxon>
        <taxon>Fungi</taxon>
        <taxon>Dikarya</taxon>
        <taxon>Ascomycota</taxon>
        <taxon>Pezizomycotina</taxon>
        <taxon>Eurotiomycetes</taxon>
        <taxon>Eurotiomycetidae</taxon>
        <taxon>Eurotiales</taxon>
        <taxon>Aspergillaceae</taxon>
        <taxon>Aspergillus</taxon>
        <taxon>Aspergillus subgen. Circumdati</taxon>
    </lineage>
</organism>
<feature type="domain" description="HAM1-like N-terminal" evidence="2">
    <location>
        <begin position="5"/>
        <end position="116"/>
    </location>
</feature>
<feature type="region of interest" description="Disordered" evidence="1">
    <location>
        <begin position="154"/>
        <end position="181"/>
    </location>
</feature>
<dbReference type="AlphaFoldDB" id="A0AAN4YCK1"/>
<evidence type="ECO:0000259" key="2">
    <source>
        <dbReference type="Pfam" id="PF19343"/>
    </source>
</evidence>
<dbReference type="Proteomes" id="UP001165205">
    <property type="component" value="Unassembled WGS sequence"/>
</dbReference>
<evidence type="ECO:0000313" key="4">
    <source>
        <dbReference type="Proteomes" id="UP001165205"/>
    </source>
</evidence>
<sequence>MIVLQNKQCDVALNSALKSKALSTPPKELSEEGQALIGDVRDVIEQAKRLILSKNDGQLIQEFIWEAQSITGEHVGEKPDVPLSRESAQQDGREALEGLKTLGNLLITNGEFRKLCMYSLNLSDCCANEVTDTAAQAATGDQRQDSAVEIDGRTGAAAGAEKTKEKLSENIPEEQKSRARDLAGKTKGYLSKKMPKERREQAIWRMKKMIIEIQGRADCELPRLINEHQAR</sequence>
<accession>A0AAN4YCK1</accession>